<reference evidence="6 8" key="2">
    <citation type="submission" date="2018-07" db="EMBL/GenBank/DDBJ databases">
        <title>Draft Genome Assemblies for Five Robust Yarrowia lipolytica Strains Exhibiting High Lipid Production and Pentose Sugar Utilization and Sugar Alcohol Secretion from Undetoxified Lignocellulosic Biomass Hydrolysates.</title>
        <authorList>
            <consortium name="DOE Joint Genome Institute"/>
            <person name="Walker C."/>
            <person name="Ryu S."/>
            <person name="Na H."/>
            <person name="Zane M."/>
            <person name="LaButti K."/>
            <person name="Lipzen A."/>
            <person name="Haridas S."/>
            <person name="Barry K."/>
            <person name="Grigoriev I.V."/>
            <person name="Quarterman J."/>
            <person name="Slininger P."/>
            <person name="Dien B."/>
            <person name="Trinh C.T."/>
        </authorList>
    </citation>
    <scope>NUCLEOTIDE SEQUENCE [LARGE SCALE GENOMIC DNA]</scope>
    <source>
        <strain evidence="6 8">YB392</strain>
    </source>
</reference>
<evidence type="ECO:0000313" key="6">
    <source>
        <dbReference type="EMBL" id="RDW24298.1"/>
    </source>
</evidence>
<dbReference type="SFLD" id="SFLDG01151">
    <property type="entry name" value="Main.2:_Nu-like"/>
    <property type="match status" value="1"/>
</dbReference>
<dbReference type="PANTHER" id="PTHR44051:SF8">
    <property type="entry name" value="GLUTATHIONE S-TRANSFERASE GSTA"/>
    <property type="match status" value="1"/>
</dbReference>
<evidence type="ECO:0000313" key="7">
    <source>
        <dbReference type="Proteomes" id="UP000182444"/>
    </source>
</evidence>
<dbReference type="PROSITE" id="PS50404">
    <property type="entry name" value="GST_NTER"/>
    <property type="match status" value="1"/>
</dbReference>
<gene>
    <name evidence="6" type="ORF">B0I71DRAFT_134465</name>
    <name evidence="5" type="ORF">YALI1_C29066g</name>
</gene>
<dbReference type="eggNOG" id="KOG0867">
    <property type="taxonomic scope" value="Eukaryota"/>
</dbReference>
<dbReference type="Proteomes" id="UP000256601">
    <property type="component" value="Unassembled WGS sequence"/>
</dbReference>
<dbReference type="Pfam" id="PF02798">
    <property type="entry name" value="GST_N"/>
    <property type="match status" value="1"/>
</dbReference>
<dbReference type="Pfam" id="PF00043">
    <property type="entry name" value="GST_C"/>
    <property type="match status" value="1"/>
</dbReference>
<feature type="domain" description="GST N-terminal" evidence="3">
    <location>
        <begin position="1"/>
        <end position="90"/>
    </location>
</feature>
<name>A0A1H6PW06_YARLL</name>
<dbReference type="CDD" id="cd03048">
    <property type="entry name" value="GST_N_Ure2p_like"/>
    <property type="match status" value="1"/>
</dbReference>
<reference evidence="5 7" key="1">
    <citation type="journal article" date="2016" name="PLoS ONE">
        <title>Sequence Assembly of Yarrowia lipolytica Strain W29/CLIB89 Shows Transposable Element Diversity.</title>
        <authorList>
            <person name="Magnan C."/>
            <person name="Yu J."/>
            <person name="Chang I."/>
            <person name="Jahn E."/>
            <person name="Kanomata Y."/>
            <person name="Wu J."/>
            <person name="Zeller M."/>
            <person name="Oakes M."/>
            <person name="Baldi P."/>
            <person name="Sandmeyer S."/>
        </authorList>
    </citation>
    <scope>NUCLEOTIDE SEQUENCE [LARGE SCALE GENOMIC DNA]</scope>
    <source>
        <strain evidence="5">CLIB89</strain>
        <strain evidence="7">CLIB89(W29)</strain>
    </source>
</reference>
<dbReference type="SUPFAM" id="SSF47616">
    <property type="entry name" value="GST C-terminal domain-like"/>
    <property type="match status" value="1"/>
</dbReference>
<accession>A0A1H6PW06</accession>
<dbReference type="InterPro" id="IPR036249">
    <property type="entry name" value="Thioredoxin-like_sf"/>
</dbReference>
<dbReference type="Gene3D" id="3.40.30.10">
    <property type="entry name" value="Glutaredoxin"/>
    <property type="match status" value="1"/>
</dbReference>
<dbReference type="KEGG" id="yli:2909874"/>
<evidence type="ECO:0000256" key="1">
    <source>
        <dbReference type="ARBA" id="ARBA00007409"/>
    </source>
</evidence>
<dbReference type="VEuPathDB" id="FungiDB:YALI0_C21021g"/>
<dbReference type="InterPro" id="IPR004045">
    <property type="entry name" value="Glutathione_S-Trfase_N"/>
</dbReference>
<dbReference type="Gene3D" id="1.20.1050.10">
    <property type="match status" value="1"/>
</dbReference>
<dbReference type="EMBL" id="KZ859039">
    <property type="protein sequence ID" value="RDW24298.1"/>
    <property type="molecule type" value="Genomic_DNA"/>
</dbReference>
<dbReference type="Proteomes" id="UP000182444">
    <property type="component" value="Chromosome 1C"/>
</dbReference>
<dbReference type="PANTHER" id="PTHR44051">
    <property type="entry name" value="GLUTATHIONE S-TRANSFERASE-RELATED"/>
    <property type="match status" value="1"/>
</dbReference>
<dbReference type="CDD" id="cd10291">
    <property type="entry name" value="GST_C_YfcG_like"/>
    <property type="match status" value="1"/>
</dbReference>
<evidence type="ECO:0000259" key="3">
    <source>
        <dbReference type="PROSITE" id="PS50404"/>
    </source>
</evidence>
<dbReference type="GeneID" id="2909874"/>
<keyword evidence="6" id="KW-0808">Transferase</keyword>
<evidence type="ECO:0000259" key="4">
    <source>
        <dbReference type="PROSITE" id="PS50405"/>
    </source>
</evidence>
<dbReference type="VEuPathDB" id="FungiDB:YALI1_C29066g"/>
<dbReference type="OMA" id="EYYECNN"/>
<dbReference type="SFLD" id="SFLDS00019">
    <property type="entry name" value="Glutathione_Transferase_(cytos"/>
    <property type="match status" value="1"/>
</dbReference>
<proteinExistence type="inferred from homology"/>
<dbReference type="InterPro" id="IPR004046">
    <property type="entry name" value="GST_C"/>
</dbReference>
<dbReference type="AlphaFoldDB" id="A0A1H6PW06"/>
<dbReference type="SFLD" id="SFLDG00358">
    <property type="entry name" value="Main_(cytGST)"/>
    <property type="match status" value="1"/>
</dbReference>
<dbReference type="PROSITE" id="PS50405">
    <property type="entry name" value="GST_CTER"/>
    <property type="match status" value="1"/>
</dbReference>
<dbReference type="InterPro" id="IPR010987">
    <property type="entry name" value="Glutathione-S-Trfase_C-like"/>
</dbReference>
<dbReference type="InterPro" id="IPR036282">
    <property type="entry name" value="Glutathione-S-Trfase_C_sf"/>
</dbReference>
<evidence type="ECO:0000313" key="8">
    <source>
        <dbReference type="Proteomes" id="UP000256601"/>
    </source>
</evidence>
<sequence>MAITLYTFSTPNGVKISIALELLKLQYKAVNVDITKGEQKTPEFLKVSLNGRIPAITDTEGPGSTSSAPFSLFESGAILQYLADKYDPEYKISYKPGTLEHYKTNEWLFFQNAGLGPMQGQANHFVKFAPEKVPYGIKRYTDETKRLYGVLEERLKENGTGFLVGDHISIADISTVGWVQCSHFIDIDLTEFPEVNKWLDRLLAIEGVKKGFDVPVKWPFFKE</sequence>
<feature type="domain" description="GST C-terminal" evidence="4">
    <location>
        <begin position="97"/>
        <end position="223"/>
    </location>
</feature>
<evidence type="ECO:0000313" key="5">
    <source>
        <dbReference type="EMBL" id="AOW03179.1"/>
    </source>
</evidence>
<protein>
    <submittedName>
        <fullName evidence="6">Glutathione S-transferase</fullName>
    </submittedName>
</protein>
<organism evidence="5 7">
    <name type="scientific">Yarrowia lipolytica</name>
    <name type="common">Candida lipolytica</name>
    <dbReference type="NCBI Taxonomy" id="4952"/>
    <lineage>
        <taxon>Eukaryota</taxon>
        <taxon>Fungi</taxon>
        <taxon>Dikarya</taxon>
        <taxon>Ascomycota</taxon>
        <taxon>Saccharomycotina</taxon>
        <taxon>Dipodascomycetes</taxon>
        <taxon>Dipodascales</taxon>
        <taxon>Dipodascales incertae sedis</taxon>
        <taxon>Yarrowia</taxon>
    </lineage>
</organism>
<dbReference type="GO" id="GO:0016740">
    <property type="term" value="F:transferase activity"/>
    <property type="evidence" value="ECO:0007669"/>
    <property type="project" value="UniProtKB-KW"/>
</dbReference>
<dbReference type="EMBL" id="CP017555">
    <property type="protein sequence ID" value="AOW03179.1"/>
    <property type="molecule type" value="Genomic_DNA"/>
</dbReference>
<dbReference type="InterPro" id="IPR040079">
    <property type="entry name" value="Glutathione_S-Trfase"/>
</dbReference>
<evidence type="ECO:0000256" key="2">
    <source>
        <dbReference type="RuleBase" id="RU003494"/>
    </source>
</evidence>
<dbReference type="RefSeq" id="XP_502071.1">
    <property type="nucleotide sequence ID" value="XM_502071.1"/>
</dbReference>
<dbReference type="OrthoDB" id="422574at2759"/>
<dbReference type="SUPFAM" id="SSF52833">
    <property type="entry name" value="Thioredoxin-like"/>
    <property type="match status" value="1"/>
</dbReference>
<comment type="similarity">
    <text evidence="1 2">Belongs to the GST superfamily.</text>
</comment>